<feature type="coiled-coil region" evidence="1">
    <location>
        <begin position="99"/>
        <end position="285"/>
    </location>
</feature>
<dbReference type="InterPro" id="IPR021104">
    <property type="entry name" value="KfrA_DNA-bd_N"/>
</dbReference>
<keyword evidence="4" id="KW-0238">DNA-binding</keyword>
<comment type="caution">
    <text evidence="4">The sequence shown here is derived from an EMBL/GenBank/DDBJ whole genome shotgun (WGS) entry which is preliminary data.</text>
</comment>
<sequence length="329" mass="37325">MNTPFPTPRGIQYEDVAQAADALLHEGLRPTIERIRQRIGRGSPNTVSPMLERWFGALGQRLQGGEAPQEQMHGLPPALWQASQDWWQQARHEAEQLAAAAYRADRDALLAQSQQLEQDRAQLNAREIALGERLQAMEESLQLCTQQLQESNERWKASQRSLAQRETEITAQHGLLEKLTAQHAALQLRIEAVQAQADAERQAMEERHHNHERRWMAEVDRARQHTKQVVQQLQEQERHSAGLQTRLEQQLAAQQQQDQQQQAQVAALRQELANAQGQATQAALLLAQRQSQPELTATGRSLSAPSRVLRPVRRSLGKGRMPLQHKTLK</sequence>
<keyword evidence="1" id="KW-0175">Coiled coil</keyword>
<feature type="domain" description="KfrA N-terminal DNA-binding" evidence="3">
    <location>
        <begin position="12"/>
        <end position="130"/>
    </location>
</feature>
<protein>
    <submittedName>
        <fullName evidence="4">DNA-binding protein</fullName>
    </submittedName>
</protein>
<dbReference type="Proteomes" id="UP001596001">
    <property type="component" value="Unassembled WGS sequence"/>
</dbReference>
<feature type="region of interest" description="Disordered" evidence="2">
    <location>
        <begin position="296"/>
        <end position="329"/>
    </location>
</feature>
<accession>A0ABV9QAG1</accession>
<dbReference type="RefSeq" id="WP_382430336.1">
    <property type="nucleotide sequence ID" value="NZ_JBHSHJ010000002.1"/>
</dbReference>
<name>A0ABV9QAG1_9BURK</name>
<evidence type="ECO:0000256" key="1">
    <source>
        <dbReference type="SAM" id="Coils"/>
    </source>
</evidence>
<reference evidence="5" key="1">
    <citation type="journal article" date="2019" name="Int. J. Syst. Evol. Microbiol.">
        <title>The Global Catalogue of Microorganisms (GCM) 10K type strain sequencing project: providing services to taxonomists for standard genome sequencing and annotation.</title>
        <authorList>
            <consortium name="The Broad Institute Genomics Platform"/>
            <consortium name="The Broad Institute Genome Sequencing Center for Infectious Disease"/>
            <person name="Wu L."/>
            <person name="Ma J."/>
        </authorList>
    </citation>
    <scope>NUCLEOTIDE SEQUENCE [LARGE SCALE GENOMIC DNA]</scope>
    <source>
        <strain evidence="5">CCUG 49452</strain>
    </source>
</reference>
<dbReference type="EMBL" id="JBHSHJ010000002">
    <property type="protein sequence ID" value="MFC4788179.1"/>
    <property type="molecule type" value="Genomic_DNA"/>
</dbReference>
<evidence type="ECO:0000313" key="4">
    <source>
        <dbReference type="EMBL" id="MFC4788179.1"/>
    </source>
</evidence>
<evidence type="ECO:0000313" key="5">
    <source>
        <dbReference type="Proteomes" id="UP001596001"/>
    </source>
</evidence>
<dbReference type="Pfam" id="PF11740">
    <property type="entry name" value="KfrA_N"/>
    <property type="match status" value="1"/>
</dbReference>
<evidence type="ECO:0000259" key="3">
    <source>
        <dbReference type="Pfam" id="PF11740"/>
    </source>
</evidence>
<organism evidence="4 5">
    <name type="scientific">Giesbergeria sinuosa</name>
    <dbReference type="NCBI Taxonomy" id="80883"/>
    <lineage>
        <taxon>Bacteria</taxon>
        <taxon>Pseudomonadati</taxon>
        <taxon>Pseudomonadota</taxon>
        <taxon>Betaproteobacteria</taxon>
        <taxon>Burkholderiales</taxon>
        <taxon>Comamonadaceae</taxon>
        <taxon>Giesbergeria</taxon>
    </lineage>
</organism>
<proteinExistence type="predicted"/>
<gene>
    <name evidence="4" type="ORF">ACFO6X_04160</name>
</gene>
<keyword evidence="5" id="KW-1185">Reference proteome</keyword>
<evidence type="ECO:0000256" key="2">
    <source>
        <dbReference type="SAM" id="MobiDB-lite"/>
    </source>
</evidence>
<dbReference type="GO" id="GO:0003677">
    <property type="term" value="F:DNA binding"/>
    <property type="evidence" value="ECO:0007669"/>
    <property type="project" value="UniProtKB-KW"/>
</dbReference>